<dbReference type="SUPFAM" id="SSF55073">
    <property type="entry name" value="Nucleotide cyclase"/>
    <property type="match status" value="1"/>
</dbReference>
<dbReference type="InterPro" id="IPR007890">
    <property type="entry name" value="CHASE2"/>
</dbReference>
<dbReference type="InterPro" id="IPR035965">
    <property type="entry name" value="PAS-like_dom_sf"/>
</dbReference>
<keyword evidence="1" id="KW-1133">Transmembrane helix</keyword>
<dbReference type="CDD" id="cd01949">
    <property type="entry name" value="GGDEF"/>
    <property type="match status" value="1"/>
</dbReference>
<comment type="caution">
    <text evidence="6">The sequence shown here is derived from an EMBL/GenBank/DDBJ whole genome shotgun (WGS) entry which is preliminary data.</text>
</comment>
<dbReference type="PROSITE" id="PS50113">
    <property type="entry name" value="PAC"/>
    <property type="match status" value="1"/>
</dbReference>
<dbReference type="SUPFAM" id="SSF141868">
    <property type="entry name" value="EAL domain-like"/>
    <property type="match status" value="1"/>
</dbReference>
<feature type="domain" description="PAS" evidence="2">
    <location>
        <begin position="351"/>
        <end position="426"/>
    </location>
</feature>
<dbReference type="Proteomes" id="UP000248863">
    <property type="component" value="Unassembled WGS sequence"/>
</dbReference>
<keyword evidence="1" id="KW-0472">Membrane</keyword>
<evidence type="ECO:0000259" key="2">
    <source>
        <dbReference type="PROSITE" id="PS50112"/>
    </source>
</evidence>
<dbReference type="EMBL" id="NPEU01000033">
    <property type="protein sequence ID" value="RAI40774.1"/>
    <property type="molecule type" value="Genomic_DNA"/>
</dbReference>
<reference evidence="6 7" key="1">
    <citation type="submission" date="2017-07" db="EMBL/GenBank/DDBJ databases">
        <title>Draft Genome Sequences of Select Purple Nonsulfur Bacteria.</title>
        <authorList>
            <person name="Lasarre B."/>
            <person name="Mckinlay J.B."/>
        </authorList>
    </citation>
    <scope>NUCLEOTIDE SEQUENCE [LARGE SCALE GENOMIC DNA]</scope>
    <source>
        <strain evidence="6 7">DSM 11907</strain>
    </source>
</reference>
<dbReference type="InterPro" id="IPR000014">
    <property type="entry name" value="PAS"/>
</dbReference>
<name>A0A327KS64_9BRAD</name>
<dbReference type="SMART" id="SM00267">
    <property type="entry name" value="GGDEF"/>
    <property type="match status" value="1"/>
</dbReference>
<dbReference type="InterPro" id="IPR043128">
    <property type="entry name" value="Rev_trsase/Diguanyl_cyclase"/>
</dbReference>
<dbReference type="CDD" id="cd00130">
    <property type="entry name" value="PAS"/>
    <property type="match status" value="1"/>
</dbReference>
<dbReference type="InterPro" id="IPR029787">
    <property type="entry name" value="Nucleotide_cyclase"/>
</dbReference>
<feature type="transmembrane region" description="Helical" evidence="1">
    <location>
        <begin position="293"/>
        <end position="312"/>
    </location>
</feature>
<keyword evidence="1" id="KW-0812">Transmembrane</keyword>
<dbReference type="SMART" id="SM01080">
    <property type="entry name" value="CHASE2"/>
    <property type="match status" value="1"/>
</dbReference>
<dbReference type="OrthoDB" id="9814202at2"/>
<evidence type="ECO:0000259" key="4">
    <source>
        <dbReference type="PROSITE" id="PS50883"/>
    </source>
</evidence>
<sequence length="924" mass="100607">MRHIGTHLLALATVLSLVAVGGDRVVRDAIVDTRFELLSRPASGDVVVVAIDSPSINRLGVWPWPRTVHADLLEKLDRAGAAGIAFDIDFSSPSKPTDDHAFEAALRAVGGSTILPSFKQMVRTDGNKLYVDRPLPQFGQWSWTASVNIEADVDGVLRRYRRGDVIDGVVLPSLATLLGGGKMAPGSFLIDFGISRGSVPTLSYHDVLDGGDALFSSLKDKKVIVGATAVELGDRIQVPNGQIIPGALLQALATESVLQGRTLQATAPAIGIAGAVAIAILMAALWRKRSGAWRAALLVAISFLAELGAVLLQANTPVVADTSLLHFTVLAYIVVAALDELDLRRRLQTAADRRFQQVAMALGDGLVFYDRRGMITFWNPGAEAIFTYRATDMVGTPFATILVDDPSRQAPRQAMRPALSELLERSGSKTLELEGRRSDGTVFPLDACISSWTDADGPQFAAILRDVSERKRRTERILYLARHDTLTGLPNRNALYEELKQAIRGAPSHKREIALLMLDLDRFKDVNDTLGHRYGDELLVQVAARLREIVGPEGFVARMSGDEFTIVLIGADLAEDAEQLSKRILTSFKTWPFLLAGESIRIETSIGMSIYPRDCDDQDELLANADLAMYKAKSSGHNKHAVFDPSLKLDLESRRLLLAELDRALVQGEFELFYQPQVRLADGLLIGAEALIRWRHPVRGIISPGVFMPTVNTNVIGEKVAAWVLTTACRQGGIWEERGQKLKIGVNLSPSQFKTGDLAASVMVALADSGLSPEHLELEVTENILLDDDDRTIETFQRLRNLGVGIAFDDFGTGYASLSYLKKFPLTRLKIDQSFVRALAPGTVDAGIVEYTIRLSRLMQLDVIAEGIETQATADLLHAMGCENGQGYLFGRPLSVPEFEHAFLAAAKCGRRKTGNGSLVPDAA</sequence>
<dbReference type="PROSITE" id="PS50883">
    <property type="entry name" value="EAL"/>
    <property type="match status" value="1"/>
</dbReference>
<feature type="domain" description="GGDEF" evidence="5">
    <location>
        <begin position="511"/>
        <end position="645"/>
    </location>
</feature>
<dbReference type="NCBIfam" id="TIGR00229">
    <property type="entry name" value="sensory_box"/>
    <property type="match status" value="1"/>
</dbReference>
<organism evidence="6 7">
    <name type="scientific">Rhodoplanes elegans</name>
    <dbReference type="NCBI Taxonomy" id="29408"/>
    <lineage>
        <taxon>Bacteria</taxon>
        <taxon>Pseudomonadati</taxon>
        <taxon>Pseudomonadota</taxon>
        <taxon>Alphaproteobacteria</taxon>
        <taxon>Hyphomicrobiales</taxon>
        <taxon>Nitrobacteraceae</taxon>
        <taxon>Rhodoplanes</taxon>
    </lineage>
</organism>
<dbReference type="SMART" id="SM00091">
    <property type="entry name" value="PAS"/>
    <property type="match status" value="1"/>
</dbReference>
<dbReference type="InterPro" id="IPR001633">
    <property type="entry name" value="EAL_dom"/>
</dbReference>
<feature type="domain" description="EAL" evidence="4">
    <location>
        <begin position="654"/>
        <end position="907"/>
    </location>
</feature>
<evidence type="ECO:0008006" key="8">
    <source>
        <dbReference type="Google" id="ProtNLM"/>
    </source>
</evidence>
<dbReference type="NCBIfam" id="TIGR00254">
    <property type="entry name" value="GGDEF"/>
    <property type="match status" value="1"/>
</dbReference>
<dbReference type="PROSITE" id="PS50887">
    <property type="entry name" value="GGDEF"/>
    <property type="match status" value="1"/>
</dbReference>
<dbReference type="InterPro" id="IPR035919">
    <property type="entry name" value="EAL_sf"/>
</dbReference>
<dbReference type="Pfam" id="PF00563">
    <property type="entry name" value="EAL"/>
    <property type="match status" value="1"/>
</dbReference>
<feature type="transmembrane region" description="Helical" evidence="1">
    <location>
        <begin position="265"/>
        <end position="286"/>
    </location>
</feature>
<dbReference type="Gene3D" id="3.20.20.450">
    <property type="entry name" value="EAL domain"/>
    <property type="match status" value="1"/>
</dbReference>
<dbReference type="Pfam" id="PF05226">
    <property type="entry name" value="CHASE2"/>
    <property type="match status" value="1"/>
</dbReference>
<dbReference type="InterPro" id="IPR000700">
    <property type="entry name" value="PAS-assoc_C"/>
</dbReference>
<feature type="domain" description="PAC" evidence="3">
    <location>
        <begin position="429"/>
        <end position="479"/>
    </location>
</feature>
<protein>
    <recommendedName>
        <fullName evidence="8">Histidine kinase</fullName>
    </recommendedName>
</protein>
<dbReference type="PROSITE" id="PS50112">
    <property type="entry name" value="PAS"/>
    <property type="match status" value="1"/>
</dbReference>
<evidence type="ECO:0000259" key="3">
    <source>
        <dbReference type="PROSITE" id="PS50113"/>
    </source>
</evidence>
<proteinExistence type="predicted"/>
<dbReference type="Pfam" id="PF13426">
    <property type="entry name" value="PAS_9"/>
    <property type="match status" value="1"/>
</dbReference>
<dbReference type="SMART" id="SM00052">
    <property type="entry name" value="EAL"/>
    <property type="match status" value="1"/>
</dbReference>
<dbReference type="Pfam" id="PF00990">
    <property type="entry name" value="GGDEF"/>
    <property type="match status" value="1"/>
</dbReference>
<keyword evidence="7" id="KW-1185">Reference proteome</keyword>
<dbReference type="InterPro" id="IPR052155">
    <property type="entry name" value="Biofilm_reg_signaling"/>
</dbReference>
<dbReference type="AlphaFoldDB" id="A0A327KS64"/>
<dbReference type="PANTHER" id="PTHR44757">
    <property type="entry name" value="DIGUANYLATE CYCLASE DGCP"/>
    <property type="match status" value="1"/>
</dbReference>
<dbReference type="InterPro" id="IPR000160">
    <property type="entry name" value="GGDEF_dom"/>
</dbReference>
<dbReference type="Gene3D" id="3.30.450.20">
    <property type="entry name" value="PAS domain"/>
    <property type="match status" value="1"/>
</dbReference>
<evidence type="ECO:0000313" key="6">
    <source>
        <dbReference type="EMBL" id="RAI40774.1"/>
    </source>
</evidence>
<dbReference type="CDD" id="cd01948">
    <property type="entry name" value="EAL"/>
    <property type="match status" value="1"/>
</dbReference>
<evidence type="ECO:0000313" key="7">
    <source>
        <dbReference type="Proteomes" id="UP000248863"/>
    </source>
</evidence>
<dbReference type="PANTHER" id="PTHR44757:SF2">
    <property type="entry name" value="BIOFILM ARCHITECTURE MAINTENANCE PROTEIN MBAA"/>
    <property type="match status" value="1"/>
</dbReference>
<accession>A0A327KS64</accession>
<dbReference type="SUPFAM" id="SSF55785">
    <property type="entry name" value="PYP-like sensor domain (PAS domain)"/>
    <property type="match status" value="1"/>
</dbReference>
<evidence type="ECO:0000259" key="5">
    <source>
        <dbReference type="PROSITE" id="PS50887"/>
    </source>
</evidence>
<gene>
    <name evidence="6" type="ORF">CH338_05275</name>
</gene>
<dbReference type="Gene3D" id="3.30.70.270">
    <property type="match status" value="1"/>
</dbReference>
<evidence type="ECO:0000256" key="1">
    <source>
        <dbReference type="SAM" id="Phobius"/>
    </source>
</evidence>